<gene>
    <name evidence="3" type="primary">coaE</name>
    <name evidence="5" type="ORF">EHE19_008150</name>
</gene>
<evidence type="ECO:0000313" key="5">
    <source>
        <dbReference type="EMBL" id="QNU68363.1"/>
    </source>
</evidence>
<dbReference type="UniPathway" id="UPA00241">
    <property type="reaction ID" value="UER00356"/>
</dbReference>
<dbReference type="EC" id="2.7.1.24" evidence="3 4"/>
<keyword evidence="2 3" id="KW-0067">ATP-binding</keyword>
<dbReference type="PROSITE" id="PS51219">
    <property type="entry name" value="DPCK"/>
    <property type="match status" value="1"/>
</dbReference>
<dbReference type="OrthoDB" id="9812943at2"/>
<dbReference type="Proteomes" id="UP000306409">
    <property type="component" value="Chromosome"/>
</dbReference>
<keyword evidence="6" id="KW-1185">Reference proteome</keyword>
<comment type="catalytic activity">
    <reaction evidence="3">
        <text>3'-dephospho-CoA + ATP = ADP + CoA + H(+)</text>
        <dbReference type="Rhea" id="RHEA:18245"/>
        <dbReference type="ChEBI" id="CHEBI:15378"/>
        <dbReference type="ChEBI" id="CHEBI:30616"/>
        <dbReference type="ChEBI" id="CHEBI:57287"/>
        <dbReference type="ChEBI" id="CHEBI:57328"/>
        <dbReference type="ChEBI" id="CHEBI:456216"/>
        <dbReference type="EC" id="2.7.1.24"/>
    </reaction>
</comment>
<dbReference type="SUPFAM" id="SSF52540">
    <property type="entry name" value="P-loop containing nucleoside triphosphate hydrolases"/>
    <property type="match status" value="1"/>
</dbReference>
<dbReference type="GO" id="GO:0004140">
    <property type="term" value="F:dephospho-CoA kinase activity"/>
    <property type="evidence" value="ECO:0007669"/>
    <property type="project" value="UniProtKB-UniRule"/>
</dbReference>
<dbReference type="Gene3D" id="3.40.50.300">
    <property type="entry name" value="P-loop containing nucleotide triphosphate hydrolases"/>
    <property type="match status" value="1"/>
</dbReference>
<dbReference type="GO" id="GO:0015937">
    <property type="term" value="P:coenzyme A biosynthetic process"/>
    <property type="evidence" value="ECO:0007669"/>
    <property type="project" value="UniProtKB-UniRule"/>
</dbReference>
<comment type="function">
    <text evidence="3">Catalyzes the phosphorylation of the 3'-hydroxyl group of dephosphocoenzyme A to form coenzyme A.</text>
</comment>
<keyword evidence="3" id="KW-0173">Coenzyme A biosynthesis</keyword>
<keyword evidence="3" id="KW-0963">Cytoplasm</keyword>
<accession>A0A4U7JJP6</accession>
<dbReference type="InterPro" id="IPR027417">
    <property type="entry name" value="P-loop_NTPase"/>
</dbReference>
<dbReference type="RefSeq" id="WP_137696409.1">
    <property type="nucleotide sequence ID" value="NZ_CP061336.1"/>
</dbReference>
<proteinExistence type="inferred from homology"/>
<evidence type="ECO:0000313" key="6">
    <source>
        <dbReference type="Proteomes" id="UP000306409"/>
    </source>
</evidence>
<dbReference type="KEGG" id="rher:EHE19_008150"/>
<evidence type="ECO:0000256" key="1">
    <source>
        <dbReference type="ARBA" id="ARBA00022741"/>
    </source>
</evidence>
<keyword evidence="1 3" id="KW-0547">Nucleotide-binding</keyword>
<comment type="similarity">
    <text evidence="3">Belongs to the CoaE family.</text>
</comment>
<dbReference type="EMBL" id="CP061336">
    <property type="protein sequence ID" value="QNU68363.1"/>
    <property type="molecule type" value="Genomic_DNA"/>
</dbReference>
<reference evidence="5 6" key="1">
    <citation type="submission" date="2020-09" db="EMBL/GenBank/DDBJ databases">
        <title>Characterization and genome sequencing of Ruminiclostridium sp. nov. MA18.</title>
        <authorList>
            <person name="Rettenmaier R."/>
            <person name="Kowollik M.-L."/>
            <person name="Liebl W."/>
            <person name="Zverlov V."/>
        </authorList>
    </citation>
    <scope>NUCLEOTIDE SEQUENCE [LARGE SCALE GENOMIC DNA]</scope>
    <source>
        <strain evidence="5 6">MA18</strain>
    </source>
</reference>
<dbReference type="GO" id="GO:0005524">
    <property type="term" value="F:ATP binding"/>
    <property type="evidence" value="ECO:0007669"/>
    <property type="project" value="UniProtKB-UniRule"/>
</dbReference>
<dbReference type="PANTHER" id="PTHR10695:SF46">
    <property type="entry name" value="BIFUNCTIONAL COENZYME A SYNTHASE-RELATED"/>
    <property type="match status" value="1"/>
</dbReference>
<dbReference type="InterPro" id="IPR001977">
    <property type="entry name" value="Depp_CoAkinase"/>
</dbReference>
<dbReference type="GO" id="GO:0005737">
    <property type="term" value="C:cytoplasm"/>
    <property type="evidence" value="ECO:0007669"/>
    <property type="project" value="UniProtKB-SubCell"/>
</dbReference>
<evidence type="ECO:0000256" key="3">
    <source>
        <dbReference type="HAMAP-Rule" id="MF_00376"/>
    </source>
</evidence>
<dbReference type="AlphaFoldDB" id="A0A4U7JJP6"/>
<dbReference type="HAMAP" id="MF_00376">
    <property type="entry name" value="Dephospho_CoA_kinase"/>
    <property type="match status" value="1"/>
</dbReference>
<keyword evidence="3 5" id="KW-0418">Kinase</keyword>
<dbReference type="PANTHER" id="PTHR10695">
    <property type="entry name" value="DEPHOSPHO-COA KINASE-RELATED"/>
    <property type="match status" value="1"/>
</dbReference>
<evidence type="ECO:0000256" key="2">
    <source>
        <dbReference type="ARBA" id="ARBA00022840"/>
    </source>
</evidence>
<comment type="subcellular location">
    <subcellularLocation>
        <location evidence="3">Cytoplasm</location>
    </subcellularLocation>
</comment>
<keyword evidence="3 5" id="KW-0808">Transferase</keyword>
<dbReference type="NCBIfam" id="TIGR00152">
    <property type="entry name" value="dephospho-CoA kinase"/>
    <property type="match status" value="1"/>
</dbReference>
<name>A0A4U7JJP6_9FIRM</name>
<protein>
    <recommendedName>
        <fullName evidence="3 4">Dephospho-CoA kinase</fullName>
        <ecNumber evidence="3 4">2.7.1.24</ecNumber>
    </recommendedName>
    <alternativeName>
        <fullName evidence="3">Dephosphocoenzyme A kinase</fullName>
    </alternativeName>
</protein>
<feature type="binding site" evidence="3">
    <location>
        <begin position="17"/>
        <end position="22"/>
    </location>
    <ligand>
        <name>ATP</name>
        <dbReference type="ChEBI" id="CHEBI:30616"/>
    </ligand>
</feature>
<dbReference type="CDD" id="cd02022">
    <property type="entry name" value="DPCK"/>
    <property type="match status" value="1"/>
</dbReference>
<evidence type="ECO:0000256" key="4">
    <source>
        <dbReference type="NCBIfam" id="TIGR00152"/>
    </source>
</evidence>
<sequence>MRQNRDSIVLGVTGGIGSGKSTVCKILSDLGAEIIDADVISRQIVMPGENALIELINTFGKDIVDDFGQLKRKRLSEIVFEDRDKLQKLNSIMHKHVARIIQARVNELTMQKSRIIVIDAPIPIKTGFLDLCDKVWTVSAQMELRIDRIIKRSGLTYNEALSRIKSQISDEEYISIANTVIYNDGDYLKLKEEVQNEFNSILEKYKCD</sequence>
<dbReference type="Pfam" id="PF01121">
    <property type="entry name" value="CoaE"/>
    <property type="match status" value="1"/>
</dbReference>
<comment type="pathway">
    <text evidence="3">Cofactor biosynthesis; coenzyme A biosynthesis; CoA from (R)-pantothenate: step 5/5.</text>
</comment>
<organism evidence="5 6">
    <name type="scientific">Ruminiclostridium herbifermentans</name>
    <dbReference type="NCBI Taxonomy" id="2488810"/>
    <lineage>
        <taxon>Bacteria</taxon>
        <taxon>Bacillati</taxon>
        <taxon>Bacillota</taxon>
        <taxon>Clostridia</taxon>
        <taxon>Eubacteriales</taxon>
        <taxon>Oscillospiraceae</taxon>
        <taxon>Ruminiclostridium</taxon>
    </lineage>
</organism>